<dbReference type="GeneID" id="96624821"/>
<gene>
    <name evidence="1" type="ORF">IDM49_11295</name>
</gene>
<keyword evidence="1" id="KW-0614">Plasmid</keyword>
<sequence length="126" mass="13749">MSEGKMHKKRNLILVVLSVLFMAIIGAYEVTNNVLTGETKVCTIENATLVHDAGNGAPTEYIRINTPDCGEISITRMKTPDGVNMAKLTQVLEAHRGEKFEFIGIFLQLQKGVFGSIGVTSLEPVQ</sequence>
<geneLocation type="plasmid" evidence="1 2">
    <name>p1</name>
</geneLocation>
<keyword evidence="2" id="KW-1185">Reference proteome</keyword>
<reference evidence="1 2" key="1">
    <citation type="submission" date="2020-09" db="EMBL/GenBank/DDBJ databases">
        <title>Investigation of environmental microbes.</title>
        <authorList>
            <person name="Ou Y."/>
            <person name="Kang Q."/>
        </authorList>
    </citation>
    <scope>NUCLEOTIDE SEQUENCE [LARGE SCALE GENOMIC DNA]</scope>
    <source>
        <strain evidence="1 2">KJZ-14</strain>
        <plasmid evidence="1 2">p1</plasmid>
    </source>
</reference>
<dbReference type="AlphaFoldDB" id="A0A7S6WW76"/>
<protein>
    <submittedName>
        <fullName evidence="1">Uncharacterized protein</fullName>
    </submittedName>
</protein>
<dbReference type="KEGG" id="rter:IDM49_11295"/>
<accession>A0A7S6WW76</accession>
<evidence type="ECO:0000313" key="1">
    <source>
        <dbReference type="EMBL" id="QOW64681.1"/>
    </source>
</evidence>
<evidence type="ECO:0000313" key="2">
    <source>
        <dbReference type="Proteomes" id="UP000516404"/>
    </source>
</evidence>
<dbReference type="RefSeq" id="WP_193836735.1">
    <property type="nucleotide sequence ID" value="NZ_CP062960.1"/>
</dbReference>
<proteinExistence type="predicted"/>
<name>A0A7S6WW76_9MICC</name>
<dbReference type="EMBL" id="CP062960">
    <property type="protein sequence ID" value="QOW64681.1"/>
    <property type="molecule type" value="Genomic_DNA"/>
</dbReference>
<dbReference type="Proteomes" id="UP000516404">
    <property type="component" value="Plasmid p1"/>
</dbReference>
<organism evidence="1 2">
    <name type="scientific">Rothia terrae</name>
    <dbReference type="NCBI Taxonomy" id="396015"/>
    <lineage>
        <taxon>Bacteria</taxon>
        <taxon>Bacillati</taxon>
        <taxon>Actinomycetota</taxon>
        <taxon>Actinomycetes</taxon>
        <taxon>Micrococcales</taxon>
        <taxon>Micrococcaceae</taxon>
        <taxon>Rothia</taxon>
    </lineage>
</organism>